<comment type="caution">
    <text evidence="1">The sequence shown here is derived from an EMBL/GenBank/DDBJ whole genome shotgun (WGS) entry which is preliminary data.</text>
</comment>
<evidence type="ECO:0000313" key="1">
    <source>
        <dbReference type="EMBL" id="RGQ04235.1"/>
    </source>
</evidence>
<proteinExistence type="predicted"/>
<dbReference type="EMBL" id="QRST01000016">
    <property type="protein sequence ID" value="RGQ04235.1"/>
    <property type="molecule type" value="Genomic_DNA"/>
</dbReference>
<gene>
    <name evidence="1" type="ORF">DWZ11_08275</name>
</gene>
<sequence length="109" mass="13075">MFMSKISLKNNICVVAKVSTKFKNYLDYYVLIPKRGYRYAFSKKYKKSCYNLCKSPILLNKILYNRSNDTSLMILKKYFNHNISYLVDYLELDDFVLNNEKKNKYHRAA</sequence>
<dbReference type="Proteomes" id="UP000284662">
    <property type="component" value="Unassembled WGS sequence"/>
</dbReference>
<reference evidence="1 2" key="1">
    <citation type="submission" date="2018-08" db="EMBL/GenBank/DDBJ databases">
        <title>A genome reference for cultivated species of the human gut microbiota.</title>
        <authorList>
            <person name="Zou Y."/>
            <person name="Xue W."/>
            <person name="Luo G."/>
        </authorList>
    </citation>
    <scope>NUCLEOTIDE SEQUENCE [LARGE SCALE GENOMIC DNA]</scope>
    <source>
        <strain evidence="1 2">AF29-2</strain>
    </source>
</reference>
<protein>
    <submittedName>
        <fullName evidence="1">Uncharacterized protein</fullName>
    </submittedName>
</protein>
<accession>A0A411ZN60</accession>
<dbReference type="AlphaFoldDB" id="A0A411ZN60"/>
<evidence type="ECO:0000313" key="2">
    <source>
        <dbReference type="Proteomes" id="UP000284662"/>
    </source>
</evidence>
<name>A0A411ZN60_9FIRM</name>
<organism evidence="1 2">
    <name type="scientific">Megamonas rupellensis</name>
    <dbReference type="NCBI Taxonomy" id="491921"/>
    <lineage>
        <taxon>Bacteria</taxon>
        <taxon>Bacillati</taxon>
        <taxon>Bacillota</taxon>
        <taxon>Negativicutes</taxon>
        <taxon>Selenomonadales</taxon>
        <taxon>Selenomonadaceae</taxon>
        <taxon>Megamonas</taxon>
    </lineage>
</organism>